<dbReference type="SMART" id="SM00388">
    <property type="entry name" value="HisKA"/>
    <property type="match status" value="1"/>
</dbReference>
<keyword evidence="5" id="KW-0808">Transferase</keyword>
<protein>
    <recommendedName>
        <fullName evidence="3">histidine kinase</fullName>
        <ecNumber evidence="3">2.7.13.3</ecNumber>
    </recommendedName>
</protein>
<keyword evidence="11" id="KW-0175">Coiled coil</keyword>
<dbReference type="GO" id="GO:0000155">
    <property type="term" value="F:phosphorelay sensor kinase activity"/>
    <property type="evidence" value="ECO:0007669"/>
    <property type="project" value="InterPro"/>
</dbReference>
<dbReference type="Gene3D" id="6.10.340.10">
    <property type="match status" value="1"/>
</dbReference>
<dbReference type="InterPro" id="IPR050428">
    <property type="entry name" value="TCS_sensor_his_kinase"/>
</dbReference>
<dbReference type="PANTHER" id="PTHR45436:SF5">
    <property type="entry name" value="SENSOR HISTIDINE KINASE TRCS"/>
    <property type="match status" value="1"/>
</dbReference>
<dbReference type="InterPro" id="IPR005467">
    <property type="entry name" value="His_kinase_dom"/>
</dbReference>
<dbReference type="PROSITE" id="PS50885">
    <property type="entry name" value="HAMP"/>
    <property type="match status" value="1"/>
</dbReference>
<comment type="subcellular location">
    <subcellularLocation>
        <location evidence="2">Cell membrane</location>
    </subcellularLocation>
</comment>
<dbReference type="Pfam" id="PF02518">
    <property type="entry name" value="HATPase_c"/>
    <property type="match status" value="1"/>
</dbReference>
<dbReference type="EMBL" id="CADCVU010000120">
    <property type="protein sequence ID" value="CAA9503224.1"/>
    <property type="molecule type" value="Genomic_DNA"/>
</dbReference>
<gene>
    <name evidence="15" type="ORF">AVDCRST_MAG45-1441</name>
</gene>
<dbReference type="SUPFAM" id="SSF47384">
    <property type="entry name" value="Homodimeric domain of signal transducing histidine kinase"/>
    <property type="match status" value="1"/>
</dbReference>
<comment type="catalytic activity">
    <reaction evidence="1">
        <text>ATP + protein L-histidine = ADP + protein N-phospho-L-histidine.</text>
        <dbReference type="EC" id="2.7.13.3"/>
    </reaction>
</comment>
<keyword evidence="10 12" id="KW-0472">Membrane</keyword>
<dbReference type="InterPro" id="IPR003594">
    <property type="entry name" value="HATPase_dom"/>
</dbReference>
<feature type="domain" description="Histidine kinase" evidence="13">
    <location>
        <begin position="251"/>
        <end position="467"/>
    </location>
</feature>
<evidence type="ECO:0000313" key="15">
    <source>
        <dbReference type="EMBL" id="CAA9503224.1"/>
    </source>
</evidence>
<reference evidence="15" key="1">
    <citation type="submission" date="2020-02" db="EMBL/GenBank/DDBJ databases">
        <authorList>
            <person name="Meier V. D."/>
        </authorList>
    </citation>
    <scope>NUCLEOTIDE SEQUENCE</scope>
    <source>
        <strain evidence="15">AVDCRST_MAG45</strain>
    </source>
</reference>
<evidence type="ECO:0000256" key="12">
    <source>
        <dbReference type="SAM" id="Phobius"/>
    </source>
</evidence>
<sequence>MRLRFNRLPIRWRLAATSAGLTFVILAIFAVVSGAFTAERLRSDFDNDLRARADDLKDRIRIKRETFGRVILEQDDLVQIIVQVAASGDGAVRVIDIEGDVVAPSAGAPDLGPPRQGVREVGPYRVASEPLYAGSLVPVAYLQYAKASRSVGTTIDRVRIFLALGVLAGTALALLAGLAVARRAMAPVGRLTRAAKHVTQTRNPTLTLPKPPSEDEVADLARTLEEMLHALDQAQNETETALRRQREFVADASHELRTPLTSVLANLELLEAAVEGEDRELAASALRSSRRMRTLVADLLLLARADTGRRVGHESVDLVQVLQEACVELTPLAADHELLISARSNGEHAGGVTVEGSGDELYRLVRNLLENAVVHTPAGTHIEAVLHADAHSATIDVLDDGPGVPRELRKRVFERFVRGEGDGGGPPGTGLGLAIVEAVAERHRGWVEVGDAPGGGARFSVHLPVAWSPEAERAPAEPAREPAA</sequence>
<dbReference type="EC" id="2.7.13.3" evidence="3"/>
<keyword evidence="6 12" id="KW-0812">Transmembrane</keyword>
<evidence type="ECO:0000259" key="14">
    <source>
        <dbReference type="PROSITE" id="PS50885"/>
    </source>
</evidence>
<feature type="domain" description="HAMP" evidence="14">
    <location>
        <begin position="182"/>
        <end position="236"/>
    </location>
</feature>
<dbReference type="AlphaFoldDB" id="A0A6J4SRC6"/>
<feature type="transmembrane region" description="Helical" evidence="12">
    <location>
        <begin position="160"/>
        <end position="181"/>
    </location>
</feature>
<evidence type="ECO:0000256" key="8">
    <source>
        <dbReference type="ARBA" id="ARBA00022989"/>
    </source>
</evidence>
<dbReference type="SMART" id="SM00304">
    <property type="entry name" value="HAMP"/>
    <property type="match status" value="1"/>
</dbReference>
<dbReference type="PRINTS" id="PR00344">
    <property type="entry name" value="BCTRLSENSOR"/>
</dbReference>
<dbReference type="CDD" id="cd00082">
    <property type="entry name" value="HisKA"/>
    <property type="match status" value="1"/>
</dbReference>
<dbReference type="InterPro" id="IPR003660">
    <property type="entry name" value="HAMP_dom"/>
</dbReference>
<evidence type="ECO:0000259" key="13">
    <source>
        <dbReference type="PROSITE" id="PS50109"/>
    </source>
</evidence>
<dbReference type="CDD" id="cd06225">
    <property type="entry name" value="HAMP"/>
    <property type="match status" value="1"/>
</dbReference>
<keyword evidence="9" id="KW-0902">Two-component regulatory system</keyword>
<evidence type="ECO:0000256" key="6">
    <source>
        <dbReference type="ARBA" id="ARBA00022692"/>
    </source>
</evidence>
<evidence type="ECO:0000256" key="5">
    <source>
        <dbReference type="ARBA" id="ARBA00022679"/>
    </source>
</evidence>
<dbReference type="InterPro" id="IPR036890">
    <property type="entry name" value="HATPase_C_sf"/>
</dbReference>
<dbReference type="GO" id="GO:0005886">
    <property type="term" value="C:plasma membrane"/>
    <property type="evidence" value="ECO:0007669"/>
    <property type="project" value="UniProtKB-SubCell"/>
</dbReference>
<dbReference type="FunFam" id="1.10.287.130:FF:000001">
    <property type="entry name" value="Two-component sensor histidine kinase"/>
    <property type="match status" value="1"/>
</dbReference>
<keyword evidence="8 12" id="KW-1133">Transmembrane helix</keyword>
<accession>A0A6J4SRC6</accession>
<dbReference type="SUPFAM" id="SSF55874">
    <property type="entry name" value="ATPase domain of HSP90 chaperone/DNA topoisomerase II/histidine kinase"/>
    <property type="match status" value="1"/>
</dbReference>
<dbReference type="PROSITE" id="PS50109">
    <property type="entry name" value="HIS_KIN"/>
    <property type="match status" value="1"/>
</dbReference>
<evidence type="ECO:0000256" key="1">
    <source>
        <dbReference type="ARBA" id="ARBA00000085"/>
    </source>
</evidence>
<dbReference type="Gene3D" id="3.30.565.10">
    <property type="entry name" value="Histidine kinase-like ATPase, C-terminal domain"/>
    <property type="match status" value="1"/>
</dbReference>
<evidence type="ECO:0000256" key="7">
    <source>
        <dbReference type="ARBA" id="ARBA00022777"/>
    </source>
</evidence>
<evidence type="ECO:0000256" key="2">
    <source>
        <dbReference type="ARBA" id="ARBA00004236"/>
    </source>
</evidence>
<dbReference type="InterPro" id="IPR036097">
    <property type="entry name" value="HisK_dim/P_sf"/>
</dbReference>
<evidence type="ECO:0000256" key="11">
    <source>
        <dbReference type="SAM" id="Coils"/>
    </source>
</evidence>
<dbReference type="Gene3D" id="1.10.287.130">
    <property type="match status" value="1"/>
</dbReference>
<proteinExistence type="predicted"/>
<dbReference type="Pfam" id="PF00512">
    <property type="entry name" value="HisKA"/>
    <property type="match status" value="1"/>
</dbReference>
<keyword evidence="4" id="KW-0597">Phosphoprotein</keyword>
<evidence type="ECO:0000256" key="4">
    <source>
        <dbReference type="ARBA" id="ARBA00022553"/>
    </source>
</evidence>
<dbReference type="CDD" id="cd00075">
    <property type="entry name" value="HATPase"/>
    <property type="match status" value="1"/>
</dbReference>
<evidence type="ECO:0000256" key="9">
    <source>
        <dbReference type="ARBA" id="ARBA00023012"/>
    </source>
</evidence>
<dbReference type="SMART" id="SM00387">
    <property type="entry name" value="HATPase_c"/>
    <property type="match status" value="1"/>
</dbReference>
<dbReference type="Pfam" id="PF00672">
    <property type="entry name" value="HAMP"/>
    <property type="match status" value="1"/>
</dbReference>
<feature type="coiled-coil region" evidence="11">
    <location>
        <begin position="217"/>
        <end position="244"/>
    </location>
</feature>
<keyword evidence="7" id="KW-0418">Kinase</keyword>
<organism evidence="15">
    <name type="scientific">uncultured Solirubrobacterales bacterium</name>
    <dbReference type="NCBI Taxonomy" id="768556"/>
    <lineage>
        <taxon>Bacteria</taxon>
        <taxon>Bacillati</taxon>
        <taxon>Actinomycetota</taxon>
        <taxon>Thermoleophilia</taxon>
        <taxon>Solirubrobacterales</taxon>
        <taxon>environmental samples</taxon>
    </lineage>
</organism>
<dbReference type="PANTHER" id="PTHR45436">
    <property type="entry name" value="SENSOR HISTIDINE KINASE YKOH"/>
    <property type="match status" value="1"/>
</dbReference>
<dbReference type="InterPro" id="IPR003661">
    <property type="entry name" value="HisK_dim/P_dom"/>
</dbReference>
<dbReference type="InterPro" id="IPR004358">
    <property type="entry name" value="Sig_transdc_His_kin-like_C"/>
</dbReference>
<evidence type="ECO:0000256" key="3">
    <source>
        <dbReference type="ARBA" id="ARBA00012438"/>
    </source>
</evidence>
<name>A0A6J4SRC6_9ACTN</name>
<evidence type="ECO:0000256" key="10">
    <source>
        <dbReference type="ARBA" id="ARBA00023136"/>
    </source>
</evidence>